<dbReference type="InterPro" id="IPR025668">
    <property type="entry name" value="Tnp_DDE_dom"/>
</dbReference>
<geneLocation type="plasmid" evidence="2">
    <name>unnamed</name>
</geneLocation>
<proteinExistence type="predicted"/>
<dbReference type="RefSeq" id="WP_094303708.1">
    <property type="nucleotide sequence ID" value="NZ_NOWT01000011.1"/>
</dbReference>
<dbReference type="InterPro" id="IPR053172">
    <property type="entry name" value="Tn903_transposase"/>
</dbReference>
<dbReference type="AlphaFoldDB" id="A0A235HDF2"/>
<evidence type="ECO:0000313" key="2">
    <source>
        <dbReference type="EMBL" id="OYD83788.1"/>
    </source>
</evidence>
<dbReference type="PANTHER" id="PTHR34631:SF3">
    <property type="entry name" value="ISSOD12 TRANSPOSASE TNPA_ISSOD12"/>
    <property type="match status" value="1"/>
</dbReference>
<dbReference type="NCBIfam" id="NF033579">
    <property type="entry name" value="transpos_IS5_2"/>
    <property type="match status" value="1"/>
</dbReference>
<dbReference type="Pfam" id="PF13737">
    <property type="entry name" value="DDE_Tnp_1_5"/>
    <property type="match status" value="1"/>
</dbReference>
<organism evidence="2 3">
    <name type="scientific">Azospirillum brasilense</name>
    <dbReference type="NCBI Taxonomy" id="192"/>
    <lineage>
        <taxon>Bacteria</taxon>
        <taxon>Pseudomonadati</taxon>
        <taxon>Pseudomonadota</taxon>
        <taxon>Alphaproteobacteria</taxon>
        <taxon>Rhodospirillales</taxon>
        <taxon>Azospirillaceae</taxon>
        <taxon>Azospirillum</taxon>
    </lineage>
</organism>
<dbReference type="EMBL" id="NOWT01000011">
    <property type="protein sequence ID" value="OYD83788.1"/>
    <property type="molecule type" value="Genomic_DNA"/>
</dbReference>
<protein>
    <submittedName>
        <fullName evidence="2">IS5/IS1182 family transposase</fullName>
    </submittedName>
</protein>
<reference evidence="2 3" key="1">
    <citation type="submission" date="2017-07" db="EMBL/GenBank/DDBJ databases">
        <title>Whole genome sequence of Azospirillum brasilense 2A1, a potential biofertilizer strain.</title>
        <authorList>
            <person name="Fontana C.A."/>
            <person name="Toffoli L.M."/>
            <person name="Salazar S.M."/>
            <person name="Puglisi E."/>
            <person name="Pedraza R."/>
            <person name="Bassi D."/>
            <person name="Cocconcelli P.S."/>
        </authorList>
    </citation>
    <scope>NUCLEOTIDE SEQUENCE [LARGE SCALE GENOMIC DNA]</scope>
    <source>
        <strain evidence="2 3">2A1</strain>
        <plasmid evidence="2">unnamed</plasmid>
    </source>
</reference>
<feature type="domain" description="Transposase DDE" evidence="1">
    <location>
        <begin position="32"/>
        <end position="139"/>
    </location>
</feature>
<keyword evidence="2" id="KW-0614">Plasmid</keyword>
<gene>
    <name evidence="2" type="ORF">CHT98_13435</name>
</gene>
<accession>A0A235HDF2</accession>
<dbReference type="InterPro" id="IPR053520">
    <property type="entry name" value="Transposase_Tn903"/>
</dbReference>
<evidence type="ECO:0000259" key="1">
    <source>
        <dbReference type="Pfam" id="PF13737"/>
    </source>
</evidence>
<comment type="caution">
    <text evidence="2">The sequence shown here is derived from an EMBL/GenBank/DDBJ whole genome shotgun (WGS) entry which is preliminary data.</text>
</comment>
<dbReference type="Proteomes" id="UP000215367">
    <property type="component" value="Unassembled WGS sequence"/>
</dbReference>
<dbReference type="PANTHER" id="PTHR34631">
    <property type="match status" value="1"/>
</dbReference>
<name>A0A235HDF2_AZOBR</name>
<sequence length="321" mass="35701">MPFKHHSAHRHQFPRAKYRVTNWAAYEASLRQRGSLTIWFSEEAIQAWRAAPRTTRGGQPRYSALAIETALSLRALFHLTFRQTEGLIGSLIQVLRLDLPVPDHTTLSRRARTLAVRIRPQTTGPLDLLVDSSGLKLSGPGEWLVEKHSSHKRRSWRKFHVGVDARTGQIAAVELTPPDVDDALQVGPLLNQVSGPVERLTGDGGYDRTDVYEAVAARHPAAEVIAPPRSDAVLSATAATAPTPRDRHIQAIAETGRMAWQRTSGYNERAKVEAAFARYKQVIGDRLRAHSDDGRRTELIIAGNLLNRMFGLARPNYVRVA</sequence>
<evidence type="ECO:0000313" key="3">
    <source>
        <dbReference type="Proteomes" id="UP000215367"/>
    </source>
</evidence>